<dbReference type="InterPro" id="IPR016130">
    <property type="entry name" value="Tyr_Pase_AS"/>
</dbReference>
<sequence length="376" mass="41905">MAMNQITDHIYLGSYTALSGQKSFGEKGITHILSLLSGEVAPSITPFGGQSGTALYETFTRGYTTLRIDIDDVEDENIMQYFDQTNKFISEAISSGGIVFVHCMAGVSRSTTAVCAYLMKDNFWSASEALDFVKSKRSVANPNESFYKQLEVYYQCAYQVSESHPVYRQWLLQSQAEDSKYTRLAPKAIYASSPPPSLIPVESQESYKSIPELLRRLGNADGAKNWNNYRLVSGNHVWELTETPSQPVTELRDISNSESDPIPITQDALTGTTSDFKCRKCRSVLSTSAFSIPHQPPEGVSGQQCAFFMEPLKWMKPELEKGELEGKLACPKCDSKVGAYHWQGSKCVCGTWVTPAICLQRAKIDQVVRRYNRAKA</sequence>
<dbReference type="SMART" id="SM00195">
    <property type="entry name" value="DSPc"/>
    <property type="match status" value="1"/>
</dbReference>
<evidence type="ECO:0000256" key="4">
    <source>
        <dbReference type="ARBA" id="ARBA00022912"/>
    </source>
</evidence>
<dbReference type="AlphaFoldDB" id="A0A060TGI2"/>
<dbReference type="EC" id="3.1.3.48" evidence="2"/>
<dbReference type="PANTHER" id="PTHR45848:SF4">
    <property type="entry name" value="DUAL SPECIFICITY PROTEIN PHOSPHATASE 12"/>
    <property type="match status" value="1"/>
</dbReference>
<evidence type="ECO:0000313" key="8">
    <source>
        <dbReference type="EMBL" id="CDP38261.1"/>
    </source>
</evidence>
<feature type="domain" description="Tyrosine specific protein phosphatases" evidence="7">
    <location>
        <begin position="79"/>
        <end position="148"/>
    </location>
</feature>
<dbReference type="PIRSF" id="PIRSF000941">
    <property type="entry name" value="DUSP12"/>
    <property type="match status" value="1"/>
</dbReference>
<feature type="domain" description="Tyrosine-protein phosphatase" evidence="6">
    <location>
        <begin position="2"/>
        <end position="159"/>
    </location>
</feature>
<dbReference type="PhylomeDB" id="A0A060TGI2"/>
<keyword evidence="4" id="KW-0904">Protein phosphatase</keyword>
<organism evidence="8">
    <name type="scientific">Blastobotrys adeninivorans</name>
    <name type="common">Yeast</name>
    <name type="synonym">Arxula adeninivorans</name>
    <dbReference type="NCBI Taxonomy" id="409370"/>
    <lineage>
        <taxon>Eukaryota</taxon>
        <taxon>Fungi</taxon>
        <taxon>Dikarya</taxon>
        <taxon>Ascomycota</taxon>
        <taxon>Saccharomycotina</taxon>
        <taxon>Dipodascomycetes</taxon>
        <taxon>Dipodascales</taxon>
        <taxon>Trichomonascaceae</taxon>
        <taxon>Blastobotrys</taxon>
    </lineage>
</organism>
<dbReference type="SUPFAM" id="SSF52799">
    <property type="entry name" value="(Phosphotyrosine protein) phosphatases II"/>
    <property type="match status" value="1"/>
</dbReference>
<protein>
    <recommendedName>
        <fullName evidence="2">protein-tyrosine-phosphatase</fullName>
        <ecNumber evidence="2">3.1.3.48</ecNumber>
    </recommendedName>
</protein>
<dbReference type="CDD" id="cd14498">
    <property type="entry name" value="DSP"/>
    <property type="match status" value="1"/>
</dbReference>
<comment type="similarity">
    <text evidence="1">Belongs to the protein-tyrosine phosphatase family. Non-receptor class dual specificity subfamily.</text>
</comment>
<dbReference type="PROSITE" id="PS50054">
    <property type="entry name" value="TYR_PHOSPHATASE_DUAL"/>
    <property type="match status" value="1"/>
</dbReference>
<dbReference type="InterPro" id="IPR000340">
    <property type="entry name" value="Dual-sp_phosphatase_cat-dom"/>
</dbReference>
<feature type="active site" description="Phosphocysteine intermediate" evidence="5">
    <location>
        <position position="103"/>
    </location>
</feature>
<reference evidence="8" key="1">
    <citation type="submission" date="2014-02" db="EMBL/GenBank/DDBJ databases">
        <authorList>
            <person name="Genoscope - CEA"/>
        </authorList>
    </citation>
    <scope>NUCLEOTIDE SEQUENCE</scope>
    <source>
        <strain evidence="8">LS3</strain>
    </source>
</reference>
<name>A0A060TGI2_BLAAD</name>
<dbReference type="GO" id="GO:0004725">
    <property type="term" value="F:protein tyrosine phosphatase activity"/>
    <property type="evidence" value="ECO:0007669"/>
    <property type="project" value="UniProtKB-EC"/>
</dbReference>
<evidence type="ECO:0000256" key="1">
    <source>
        <dbReference type="ARBA" id="ARBA00008601"/>
    </source>
</evidence>
<dbReference type="InterPro" id="IPR020422">
    <property type="entry name" value="TYR_PHOSPHATASE_DUAL_dom"/>
</dbReference>
<dbReference type="PROSITE" id="PS50056">
    <property type="entry name" value="TYR_PHOSPHATASE_2"/>
    <property type="match status" value="1"/>
</dbReference>
<dbReference type="PROSITE" id="PS00383">
    <property type="entry name" value="TYR_PHOSPHATASE_1"/>
    <property type="match status" value="1"/>
</dbReference>
<dbReference type="GO" id="GO:0005634">
    <property type="term" value="C:nucleus"/>
    <property type="evidence" value="ECO:0007669"/>
    <property type="project" value="TreeGrafter"/>
</dbReference>
<evidence type="ECO:0000259" key="7">
    <source>
        <dbReference type="PROSITE" id="PS50056"/>
    </source>
</evidence>
<proteinExistence type="inferred from homology"/>
<reference evidence="8" key="2">
    <citation type="submission" date="2014-06" db="EMBL/GenBank/DDBJ databases">
        <title>The complete genome of Blastobotrys (Arxula) adeninivorans LS3 - a yeast of biotechnological interest.</title>
        <authorList>
            <person name="Kunze G."/>
            <person name="Gaillardin C."/>
            <person name="Czernicka M."/>
            <person name="Durrens P."/>
            <person name="Martin T."/>
            <person name="Boer E."/>
            <person name="Gabaldon T."/>
            <person name="Cruz J."/>
            <person name="Talla E."/>
            <person name="Marck C."/>
            <person name="Goffeau A."/>
            <person name="Barbe V."/>
            <person name="Baret P."/>
            <person name="Baronian K."/>
            <person name="Beier S."/>
            <person name="Bleykasten C."/>
            <person name="Bode R."/>
            <person name="Casaregola S."/>
            <person name="Despons L."/>
            <person name="Fairhead C."/>
            <person name="Giersberg M."/>
            <person name="Gierski P."/>
            <person name="Hahnel U."/>
            <person name="Hartmann A."/>
            <person name="Jankowska D."/>
            <person name="Jubin C."/>
            <person name="Jung P."/>
            <person name="Lafontaine I."/>
            <person name="Leh-Louis V."/>
            <person name="Lemaire M."/>
            <person name="Marcet-Houben M."/>
            <person name="Mascher M."/>
            <person name="Morel G."/>
            <person name="Richard G.-F."/>
            <person name="Riechen J."/>
            <person name="Sacerdot C."/>
            <person name="Sarkar A."/>
            <person name="Savel G."/>
            <person name="Schacherer J."/>
            <person name="Sherman D."/>
            <person name="Straub M.-L."/>
            <person name="Stein N."/>
            <person name="Thierry A."/>
            <person name="Trautwein-Schult A."/>
            <person name="Westhof E."/>
            <person name="Worch S."/>
            <person name="Dujon B."/>
            <person name="Souciet J.-L."/>
            <person name="Wincker P."/>
            <person name="Scholz U."/>
            <person name="Neuveglise N."/>
        </authorList>
    </citation>
    <scope>NUCLEOTIDE SEQUENCE</scope>
    <source>
        <strain evidence="8">LS3</strain>
    </source>
</reference>
<dbReference type="InterPro" id="IPR016278">
    <property type="entry name" value="DUSP12"/>
</dbReference>
<evidence type="ECO:0000256" key="5">
    <source>
        <dbReference type="PIRSR" id="PIRSR000941-50"/>
    </source>
</evidence>
<dbReference type="InterPro" id="IPR000387">
    <property type="entry name" value="Tyr_Pase_dom"/>
</dbReference>
<evidence type="ECO:0000256" key="2">
    <source>
        <dbReference type="ARBA" id="ARBA00013064"/>
    </source>
</evidence>
<evidence type="ECO:0000256" key="3">
    <source>
        <dbReference type="ARBA" id="ARBA00022801"/>
    </source>
</evidence>
<gene>
    <name evidence="8" type="ORF">GNLVRS02_ARAD1D30734g</name>
</gene>
<dbReference type="GO" id="GO:0008138">
    <property type="term" value="F:protein tyrosine/serine/threonine phosphatase activity"/>
    <property type="evidence" value="ECO:0007669"/>
    <property type="project" value="InterPro"/>
</dbReference>
<dbReference type="Pfam" id="PF00782">
    <property type="entry name" value="DSPc"/>
    <property type="match status" value="1"/>
</dbReference>
<accession>A0A060TGI2</accession>
<dbReference type="PANTHER" id="PTHR45848">
    <property type="entry name" value="DUAL SPECIFICITY PROTEIN PHOSPHATASE 12 FAMILY MEMBER"/>
    <property type="match status" value="1"/>
</dbReference>
<evidence type="ECO:0000259" key="6">
    <source>
        <dbReference type="PROSITE" id="PS50054"/>
    </source>
</evidence>
<keyword evidence="3 8" id="KW-0378">Hydrolase</keyword>
<dbReference type="Gene3D" id="3.90.190.10">
    <property type="entry name" value="Protein tyrosine phosphatase superfamily"/>
    <property type="match status" value="1"/>
</dbReference>
<dbReference type="EMBL" id="HG937694">
    <property type="protein sequence ID" value="CDP38261.1"/>
    <property type="molecule type" value="Genomic_DNA"/>
</dbReference>
<dbReference type="InterPro" id="IPR029021">
    <property type="entry name" value="Prot-tyrosine_phosphatase-like"/>
</dbReference>